<dbReference type="PANTHER" id="PTHR36834:SF1">
    <property type="entry name" value="INTEGRAL MEMBRANE PROTEIN"/>
    <property type="match status" value="1"/>
</dbReference>
<gene>
    <name evidence="3" type="ORF">SAMN02745910_01266</name>
</gene>
<keyword evidence="4" id="KW-1185">Reference proteome</keyword>
<comment type="caution">
    <text evidence="3">The sequence shown here is derived from an EMBL/GenBank/DDBJ whole genome shotgun (WGS) entry which is preliminary data.</text>
</comment>
<feature type="transmembrane region" description="Helical" evidence="1">
    <location>
        <begin position="126"/>
        <end position="144"/>
    </location>
</feature>
<feature type="transmembrane region" description="Helical" evidence="1">
    <location>
        <begin position="43"/>
        <end position="62"/>
    </location>
</feature>
<feature type="transmembrane region" description="Helical" evidence="1">
    <location>
        <begin position="6"/>
        <end position="31"/>
    </location>
</feature>
<evidence type="ECO:0000313" key="4">
    <source>
        <dbReference type="Proteomes" id="UP000182762"/>
    </source>
</evidence>
<evidence type="ECO:0000313" key="3">
    <source>
        <dbReference type="EMBL" id="SFQ39627.1"/>
    </source>
</evidence>
<feature type="transmembrane region" description="Helical" evidence="1">
    <location>
        <begin position="156"/>
        <end position="176"/>
    </location>
</feature>
<keyword evidence="1" id="KW-0812">Transmembrane</keyword>
<dbReference type="InterPro" id="IPR053150">
    <property type="entry name" value="Teicoplanin_resist-assoc"/>
</dbReference>
<feature type="transmembrane region" description="Helical" evidence="1">
    <location>
        <begin position="96"/>
        <end position="117"/>
    </location>
</feature>
<dbReference type="PANTHER" id="PTHR36834">
    <property type="entry name" value="MEMBRANE PROTEIN-RELATED"/>
    <property type="match status" value="1"/>
</dbReference>
<reference evidence="3 4" key="1">
    <citation type="submission" date="2016-10" db="EMBL/GenBank/DDBJ databases">
        <authorList>
            <person name="Varghese N."/>
            <person name="Submissions S."/>
        </authorList>
    </citation>
    <scope>NUCLEOTIDE SEQUENCE [LARGE SCALE GENOMIC DNA]</scope>
    <source>
        <strain evidence="3 4">DSM 13796</strain>
    </source>
</reference>
<dbReference type="Pfam" id="PF04892">
    <property type="entry name" value="VanZ"/>
    <property type="match status" value="1"/>
</dbReference>
<protein>
    <submittedName>
        <fullName evidence="3">VanZ like family protein</fullName>
    </submittedName>
</protein>
<dbReference type="RefSeq" id="WP_061803692.1">
    <property type="nucleotide sequence ID" value="NZ_FOXX01000002.1"/>
</dbReference>
<name>A0A1I5Y6R7_9BACI</name>
<feature type="domain" description="VanZ-like" evidence="2">
    <location>
        <begin position="53"/>
        <end position="172"/>
    </location>
</feature>
<keyword evidence="1" id="KW-1133">Transmembrane helix</keyword>
<dbReference type="InterPro" id="IPR006976">
    <property type="entry name" value="VanZ-like"/>
</dbReference>
<evidence type="ECO:0000256" key="1">
    <source>
        <dbReference type="SAM" id="Phobius"/>
    </source>
</evidence>
<dbReference type="Proteomes" id="UP000182762">
    <property type="component" value="Unassembled WGS sequence"/>
</dbReference>
<dbReference type="GeneID" id="93709991"/>
<accession>A0A1I5Y6R7</accession>
<sequence length="193" mass="21583">MFGFLWTIFGSAVPPLVVTSILYVLTLSFLEKKGKNPFEVSRFFLKSALGISTISILFITMYPTGYNYGDARVLNVEPLKGMYNLLLYSTDPNVTISNLGLNILLFMPFGFFLFLCLRKKASLFKVTFYGMCLSFTVELFQYIFPIGRSTDVDDLILNTVGTLIGASLAKILNAMLSSSTKEKLGKKLNLLMK</sequence>
<organism evidence="3 4">
    <name type="scientific">Priestia endophytica DSM 13796</name>
    <dbReference type="NCBI Taxonomy" id="1121089"/>
    <lineage>
        <taxon>Bacteria</taxon>
        <taxon>Bacillati</taxon>
        <taxon>Bacillota</taxon>
        <taxon>Bacilli</taxon>
        <taxon>Bacillales</taxon>
        <taxon>Bacillaceae</taxon>
        <taxon>Priestia</taxon>
    </lineage>
</organism>
<keyword evidence="1" id="KW-0472">Membrane</keyword>
<proteinExistence type="predicted"/>
<dbReference type="EMBL" id="FOXX01000002">
    <property type="protein sequence ID" value="SFQ39627.1"/>
    <property type="molecule type" value="Genomic_DNA"/>
</dbReference>
<evidence type="ECO:0000259" key="2">
    <source>
        <dbReference type="Pfam" id="PF04892"/>
    </source>
</evidence>